<feature type="binding site" evidence="6">
    <location>
        <position position="154"/>
    </location>
    <ligand>
        <name>S-adenosyl-L-methionine</name>
        <dbReference type="ChEBI" id="CHEBI:59789"/>
    </ligand>
</feature>
<name>A0ABN3Q0P1_9ACTN</name>
<comment type="subcellular location">
    <subcellularLocation>
        <location evidence="6">Cytoplasm</location>
    </subcellularLocation>
</comment>
<dbReference type="InterPro" id="IPR029063">
    <property type="entry name" value="SAM-dependent_MTases_sf"/>
</dbReference>
<keyword evidence="9" id="KW-1185">Reference proteome</keyword>
<keyword evidence="3 6" id="KW-0489">Methyltransferase</keyword>
<dbReference type="Pfam" id="PF02527">
    <property type="entry name" value="GidB"/>
    <property type="match status" value="1"/>
</dbReference>
<keyword evidence="4 6" id="KW-0808">Transferase</keyword>
<dbReference type="HAMAP" id="MF_00074">
    <property type="entry name" value="16SrRNA_methyltr_G"/>
    <property type="match status" value="1"/>
</dbReference>
<dbReference type="EC" id="2.1.1.-" evidence="6"/>
<sequence length="257" mass="27824">MTERPREPEAESPEQEPGLQPAPEAARKVFGESLRDVERYAELLADAGVRRGLIGPREVPRLWERHLLNCVVLSEVVPEGVTVCDVGSGAGLPGIPLALVRPDLKITLLEPLLRRTTFLQEVVELLGLDHVTVMRGRAEEMLGSLTPVHVVTARAVAPLERLAGWGVPLLRPYGEMVALKGDTAEDEVRAARDALHKLGVVETTVEQIGKGVVDPLSTVVRARVGESPGGVRFAARRAKAEKAARSGGRAARGHRRR</sequence>
<reference evidence="8 9" key="1">
    <citation type="journal article" date="2019" name="Int. J. Syst. Evol. Microbiol.">
        <title>The Global Catalogue of Microorganisms (GCM) 10K type strain sequencing project: providing services to taxonomists for standard genome sequencing and annotation.</title>
        <authorList>
            <consortium name="The Broad Institute Genomics Platform"/>
            <consortium name="The Broad Institute Genome Sequencing Center for Infectious Disease"/>
            <person name="Wu L."/>
            <person name="Ma J."/>
        </authorList>
    </citation>
    <scope>NUCLEOTIDE SEQUENCE [LARGE SCALE GENOMIC DNA]</scope>
    <source>
        <strain evidence="8 9">JCM 16373</strain>
    </source>
</reference>
<dbReference type="EMBL" id="BAAARJ010000007">
    <property type="protein sequence ID" value="GAA2610772.1"/>
    <property type="molecule type" value="Genomic_DNA"/>
</dbReference>
<evidence type="ECO:0000313" key="9">
    <source>
        <dbReference type="Proteomes" id="UP001501447"/>
    </source>
</evidence>
<keyword evidence="1 6" id="KW-0963">Cytoplasm</keyword>
<evidence type="ECO:0000256" key="2">
    <source>
        <dbReference type="ARBA" id="ARBA00022552"/>
    </source>
</evidence>
<evidence type="ECO:0000256" key="7">
    <source>
        <dbReference type="SAM" id="MobiDB-lite"/>
    </source>
</evidence>
<gene>
    <name evidence="6 8" type="primary">rsmG</name>
    <name evidence="8" type="ORF">GCM10009863_25440</name>
</gene>
<comment type="caution">
    <text evidence="6">Lacks conserved residue(s) required for the propagation of feature annotation.</text>
</comment>
<comment type="caution">
    <text evidence="8">The sequence shown here is derived from an EMBL/GenBank/DDBJ whole genome shotgun (WGS) entry which is preliminary data.</text>
</comment>
<feature type="binding site" evidence="6">
    <location>
        <begin position="138"/>
        <end position="139"/>
    </location>
    <ligand>
        <name>S-adenosyl-L-methionine</name>
        <dbReference type="ChEBI" id="CHEBI:59789"/>
    </ligand>
</feature>
<organism evidence="8 9">
    <name type="scientific">Streptomyces axinellae</name>
    <dbReference type="NCBI Taxonomy" id="552788"/>
    <lineage>
        <taxon>Bacteria</taxon>
        <taxon>Bacillati</taxon>
        <taxon>Actinomycetota</taxon>
        <taxon>Actinomycetes</taxon>
        <taxon>Kitasatosporales</taxon>
        <taxon>Streptomycetaceae</taxon>
        <taxon>Streptomyces</taxon>
    </lineage>
</organism>
<dbReference type="InterPro" id="IPR003682">
    <property type="entry name" value="rRNA_ssu_MeTfrase_G"/>
</dbReference>
<keyword evidence="2 6" id="KW-0698">rRNA processing</keyword>
<feature type="region of interest" description="Disordered" evidence="7">
    <location>
        <begin position="237"/>
        <end position="257"/>
    </location>
</feature>
<evidence type="ECO:0000256" key="5">
    <source>
        <dbReference type="ARBA" id="ARBA00022691"/>
    </source>
</evidence>
<protein>
    <recommendedName>
        <fullName evidence="6">Ribosomal RNA small subunit methyltransferase G</fullName>
        <ecNumber evidence="6">2.1.1.-</ecNumber>
    </recommendedName>
    <alternativeName>
        <fullName evidence="6">16S rRNA 7-methylguanosine methyltransferase</fullName>
        <shortName evidence="6">16S rRNA m7G methyltransferase</shortName>
    </alternativeName>
</protein>
<evidence type="ECO:0000256" key="1">
    <source>
        <dbReference type="ARBA" id="ARBA00022490"/>
    </source>
</evidence>
<dbReference type="RefSeq" id="WP_344565307.1">
    <property type="nucleotide sequence ID" value="NZ_BAAARJ010000007.1"/>
</dbReference>
<feature type="binding site" evidence="6">
    <location>
        <position position="92"/>
    </location>
    <ligand>
        <name>S-adenosyl-L-methionine</name>
        <dbReference type="ChEBI" id="CHEBI:59789"/>
    </ligand>
</feature>
<feature type="binding site" evidence="6">
    <location>
        <position position="87"/>
    </location>
    <ligand>
        <name>S-adenosyl-L-methionine</name>
        <dbReference type="ChEBI" id="CHEBI:59789"/>
    </ligand>
</feature>
<dbReference type="Proteomes" id="UP001501447">
    <property type="component" value="Unassembled WGS sequence"/>
</dbReference>
<proteinExistence type="inferred from homology"/>
<feature type="region of interest" description="Disordered" evidence="7">
    <location>
        <begin position="1"/>
        <end position="24"/>
    </location>
</feature>
<evidence type="ECO:0000256" key="6">
    <source>
        <dbReference type="HAMAP-Rule" id="MF_00074"/>
    </source>
</evidence>
<dbReference type="PANTHER" id="PTHR31760">
    <property type="entry name" value="S-ADENOSYL-L-METHIONINE-DEPENDENT METHYLTRANSFERASES SUPERFAMILY PROTEIN"/>
    <property type="match status" value="1"/>
</dbReference>
<comment type="function">
    <text evidence="6">Specifically methylates the N7 position of a guanine in 16S rRNA.</text>
</comment>
<comment type="similarity">
    <text evidence="6">Belongs to the methyltransferase superfamily. RNA methyltransferase RsmG family.</text>
</comment>
<keyword evidence="5 6" id="KW-0949">S-adenosyl-L-methionine</keyword>
<evidence type="ECO:0000256" key="4">
    <source>
        <dbReference type="ARBA" id="ARBA00022679"/>
    </source>
</evidence>
<accession>A0ABN3Q0P1</accession>
<dbReference type="NCBIfam" id="TIGR00138">
    <property type="entry name" value="rsmG_gidB"/>
    <property type="match status" value="1"/>
</dbReference>
<evidence type="ECO:0000256" key="3">
    <source>
        <dbReference type="ARBA" id="ARBA00022603"/>
    </source>
</evidence>
<dbReference type="Gene3D" id="3.40.50.150">
    <property type="entry name" value="Vaccinia Virus protein VP39"/>
    <property type="match status" value="1"/>
</dbReference>
<dbReference type="SUPFAM" id="SSF53335">
    <property type="entry name" value="S-adenosyl-L-methionine-dependent methyltransferases"/>
    <property type="match status" value="1"/>
</dbReference>
<evidence type="ECO:0000313" key="8">
    <source>
        <dbReference type="EMBL" id="GAA2610772.1"/>
    </source>
</evidence>
<dbReference type="PANTHER" id="PTHR31760:SF0">
    <property type="entry name" value="S-ADENOSYL-L-METHIONINE-DEPENDENT METHYLTRANSFERASES SUPERFAMILY PROTEIN"/>
    <property type="match status" value="1"/>
</dbReference>